<dbReference type="GO" id="GO:0016298">
    <property type="term" value="F:lipase activity"/>
    <property type="evidence" value="ECO:0007669"/>
    <property type="project" value="InterPro"/>
</dbReference>
<dbReference type="SUPFAM" id="SSF53474">
    <property type="entry name" value="alpha/beta-Hydrolases"/>
    <property type="match status" value="1"/>
</dbReference>
<protein>
    <recommendedName>
        <fullName evidence="5">Lipase domain-containing protein</fullName>
    </recommendedName>
</protein>
<evidence type="ECO:0000313" key="6">
    <source>
        <dbReference type="EMBL" id="KAG5682562.1"/>
    </source>
</evidence>
<dbReference type="Gene3D" id="3.40.50.1820">
    <property type="entry name" value="alpha/beta hydrolase"/>
    <property type="match status" value="1"/>
</dbReference>
<evidence type="ECO:0000256" key="3">
    <source>
        <dbReference type="ARBA" id="ARBA00022525"/>
    </source>
</evidence>
<reference evidence="6" key="1">
    <citation type="submission" date="2021-03" db="EMBL/GenBank/DDBJ databases">
        <title>Chromosome level genome of the anhydrobiotic midge Polypedilum vanderplanki.</title>
        <authorList>
            <person name="Yoshida Y."/>
            <person name="Kikawada T."/>
            <person name="Gusev O."/>
        </authorList>
    </citation>
    <scope>NUCLEOTIDE SEQUENCE</scope>
    <source>
        <strain evidence="6">NIAS01</strain>
        <tissue evidence="6">Whole body or cell culture</tissue>
    </source>
</reference>
<dbReference type="InterPro" id="IPR000734">
    <property type="entry name" value="TAG_lipase"/>
</dbReference>
<dbReference type="PANTHER" id="PTHR11610">
    <property type="entry name" value="LIPASE"/>
    <property type="match status" value="1"/>
</dbReference>
<proteinExistence type="inferred from homology"/>
<keyword evidence="3" id="KW-0964">Secreted</keyword>
<dbReference type="PANTHER" id="PTHR11610:SF173">
    <property type="entry name" value="LIPASE DOMAIN-CONTAINING PROTEIN-RELATED"/>
    <property type="match status" value="1"/>
</dbReference>
<dbReference type="InterPro" id="IPR029058">
    <property type="entry name" value="AB_hydrolase_fold"/>
</dbReference>
<feature type="domain" description="Lipase" evidence="5">
    <location>
        <begin position="37"/>
        <end position="255"/>
    </location>
</feature>
<accession>A0A9J6CK09</accession>
<dbReference type="GO" id="GO:0005615">
    <property type="term" value="C:extracellular space"/>
    <property type="evidence" value="ECO:0007669"/>
    <property type="project" value="TreeGrafter"/>
</dbReference>
<name>A0A9J6CK09_POLVA</name>
<dbReference type="InterPro" id="IPR013818">
    <property type="entry name" value="Lipase"/>
</dbReference>
<evidence type="ECO:0000256" key="2">
    <source>
        <dbReference type="ARBA" id="ARBA00010701"/>
    </source>
</evidence>
<dbReference type="GO" id="GO:0016042">
    <property type="term" value="P:lipid catabolic process"/>
    <property type="evidence" value="ECO:0007669"/>
    <property type="project" value="TreeGrafter"/>
</dbReference>
<dbReference type="EMBL" id="JADBJN010000001">
    <property type="protein sequence ID" value="KAG5682562.1"/>
    <property type="molecule type" value="Genomic_DNA"/>
</dbReference>
<evidence type="ECO:0000256" key="4">
    <source>
        <dbReference type="RuleBase" id="RU004262"/>
    </source>
</evidence>
<comment type="caution">
    <text evidence="6">The sequence shown here is derived from an EMBL/GenBank/DDBJ whole genome shotgun (WGS) entry which is preliminary data.</text>
</comment>
<dbReference type="Proteomes" id="UP001107558">
    <property type="component" value="Chromosome 1"/>
</dbReference>
<gene>
    <name evidence="6" type="ORF">PVAND_011907</name>
</gene>
<sequence>MFEFFYGTAHNPIMEIYTVDNFASIVNHQAFRNTGRSVIFHFGEGETARDQLIAELITSYLYNGNYNVIVIDYHDLTLITDAKSEELAEALSRGILPILSQYDADNFHFVGNGVGANIISQTAELISNEGGVVSRITGLNPTRLSRFAYFTDTIHTEETFTSTETMGVASYFVNGGVHSQPGCGNQMMCSREFALRVFSESVRSRTPIFPSLQCNSYENYLSGSCNDNQIANMGLLTQTNIFGRFYLQTNTRDPWTRQDPFPNPN</sequence>
<dbReference type="OrthoDB" id="199913at2759"/>
<comment type="similarity">
    <text evidence="2 4">Belongs to the AB hydrolase superfamily. Lipase family.</text>
</comment>
<organism evidence="6 7">
    <name type="scientific">Polypedilum vanderplanki</name>
    <name type="common">Sleeping chironomid midge</name>
    <dbReference type="NCBI Taxonomy" id="319348"/>
    <lineage>
        <taxon>Eukaryota</taxon>
        <taxon>Metazoa</taxon>
        <taxon>Ecdysozoa</taxon>
        <taxon>Arthropoda</taxon>
        <taxon>Hexapoda</taxon>
        <taxon>Insecta</taxon>
        <taxon>Pterygota</taxon>
        <taxon>Neoptera</taxon>
        <taxon>Endopterygota</taxon>
        <taxon>Diptera</taxon>
        <taxon>Nematocera</taxon>
        <taxon>Chironomoidea</taxon>
        <taxon>Chironomidae</taxon>
        <taxon>Chironominae</taxon>
        <taxon>Polypedilum</taxon>
        <taxon>Polypedilum</taxon>
    </lineage>
</organism>
<evidence type="ECO:0000259" key="5">
    <source>
        <dbReference type="Pfam" id="PF00151"/>
    </source>
</evidence>
<dbReference type="AlphaFoldDB" id="A0A9J6CK09"/>
<dbReference type="Pfam" id="PF00151">
    <property type="entry name" value="Lipase"/>
    <property type="match status" value="1"/>
</dbReference>
<dbReference type="GO" id="GO:0017171">
    <property type="term" value="F:serine hydrolase activity"/>
    <property type="evidence" value="ECO:0007669"/>
    <property type="project" value="TreeGrafter"/>
</dbReference>
<keyword evidence="7" id="KW-1185">Reference proteome</keyword>
<evidence type="ECO:0000313" key="7">
    <source>
        <dbReference type="Proteomes" id="UP001107558"/>
    </source>
</evidence>
<comment type="subcellular location">
    <subcellularLocation>
        <location evidence="1">Secreted</location>
    </subcellularLocation>
</comment>
<evidence type="ECO:0000256" key="1">
    <source>
        <dbReference type="ARBA" id="ARBA00004613"/>
    </source>
</evidence>